<keyword evidence="6" id="KW-1185">Reference proteome</keyword>
<dbReference type="InterPro" id="IPR027383">
    <property type="entry name" value="Znf_put"/>
</dbReference>
<dbReference type="EMBL" id="CP012959">
    <property type="protein sequence ID" value="AMQ93905.1"/>
    <property type="molecule type" value="Genomic_DNA"/>
</dbReference>
<evidence type="ECO:0000313" key="6">
    <source>
        <dbReference type="Proteomes" id="UP000226080"/>
    </source>
</evidence>
<sequence length="63" mass="7380">MKCKQVTKLISDGQEKPLSLLQHSQVYMHLAICPYCRAFARNCAKMHDMMHEFAEQPDNEKVR</sequence>
<dbReference type="RefSeq" id="WP_005549966.1">
    <property type="nucleotide sequence ID" value="NZ_CP012959.1"/>
</dbReference>
<accession>A0A5D0ENA5</accession>
<name>A0A5D0ENA5_AGGAC</name>
<dbReference type="EMBL" id="PCGW01000004">
    <property type="protein sequence ID" value="PHO21203.1"/>
    <property type="molecule type" value="Genomic_DNA"/>
</dbReference>
<evidence type="ECO:0000313" key="7">
    <source>
        <dbReference type="Proteomes" id="UP000323012"/>
    </source>
</evidence>
<evidence type="ECO:0000313" key="5">
    <source>
        <dbReference type="Proteomes" id="UP000072236"/>
    </source>
</evidence>
<gene>
    <name evidence="2" type="ORF">ACT75_04890</name>
    <name evidence="3" type="ORF">CQR80_03305</name>
    <name evidence="4" type="ORF">FXB79_01675</name>
</gene>
<reference evidence="3 6" key="2">
    <citation type="submission" date="2017-10" db="EMBL/GenBank/DDBJ databases">
        <title>Draft genome sequences of Aggregatibacter actinomycetemcomitans strains 310a and 310b.</title>
        <authorList>
            <person name="May A.C."/>
            <person name="Ohta H."/>
            <person name="Maeda H."/>
            <person name="Kokeguchi S."/>
            <person name="Cugini C."/>
        </authorList>
    </citation>
    <scope>NUCLEOTIDE SEQUENCE [LARGE SCALE GENOMIC DNA]</scope>
    <source>
        <strain evidence="3 6">310b</strain>
    </source>
</reference>
<dbReference type="Proteomes" id="UP000072236">
    <property type="component" value="Chromosome"/>
</dbReference>
<evidence type="ECO:0000313" key="2">
    <source>
        <dbReference type="EMBL" id="AMQ93905.1"/>
    </source>
</evidence>
<feature type="domain" description="Putative zinc-finger" evidence="1">
    <location>
        <begin position="3"/>
        <end position="37"/>
    </location>
</feature>
<protein>
    <submittedName>
        <fullName evidence="4">Zf-HC2 domain-containing protein</fullName>
    </submittedName>
</protein>
<dbReference type="EMBL" id="VSED01000003">
    <property type="protein sequence ID" value="TYA39656.1"/>
    <property type="molecule type" value="Genomic_DNA"/>
</dbReference>
<organism evidence="4 7">
    <name type="scientific">Aggregatibacter actinomycetemcomitans</name>
    <name type="common">Actinobacillus actinomycetemcomitans</name>
    <name type="synonym">Haemophilus actinomycetemcomitans</name>
    <dbReference type="NCBI Taxonomy" id="714"/>
    <lineage>
        <taxon>Bacteria</taxon>
        <taxon>Pseudomonadati</taxon>
        <taxon>Pseudomonadota</taxon>
        <taxon>Gammaproteobacteria</taxon>
        <taxon>Pasteurellales</taxon>
        <taxon>Pasteurellaceae</taxon>
        <taxon>Aggregatibacter</taxon>
    </lineage>
</organism>
<evidence type="ECO:0000313" key="3">
    <source>
        <dbReference type="EMBL" id="PHO21203.1"/>
    </source>
</evidence>
<dbReference type="Pfam" id="PF13490">
    <property type="entry name" value="zf-HC2"/>
    <property type="match status" value="1"/>
</dbReference>
<evidence type="ECO:0000313" key="4">
    <source>
        <dbReference type="EMBL" id="TYA39656.1"/>
    </source>
</evidence>
<dbReference type="KEGG" id="aact:ACT75_04890"/>
<reference evidence="2 5" key="1">
    <citation type="submission" date="2015-10" db="EMBL/GenBank/DDBJ databases">
        <title>Tn-seq of a polymicrobial infection.</title>
        <authorList>
            <person name="Stacy A."/>
            <person name="Rumbaugh K.P."/>
            <person name="Whiteley M."/>
        </authorList>
    </citation>
    <scope>NUCLEOTIDE SEQUENCE [LARGE SCALE GENOMIC DNA]</scope>
    <source>
        <strain evidence="2 5">624</strain>
    </source>
</reference>
<proteinExistence type="predicted"/>
<dbReference type="OrthoDB" id="8374021at2"/>
<evidence type="ECO:0000259" key="1">
    <source>
        <dbReference type="Pfam" id="PF13490"/>
    </source>
</evidence>
<reference evidence="4 7" key="3">
    <citation type="submission" date="2019-08" db="EMBL/GenBank/DDBJ databases">
        <title>Whole genome sequencing of Aggregatibacter actinomycetemcomitans cultured from blood stream infections in Denmark reveals a novel phylogenetic lineage expressing serotype a membrane O polysaccharide.</title>
        <authorList>
            <person name="Nedergaard S."/>
            <person name="Kobel C.M."/>
            <person name="Nielsen M.B."/>
            <person name="Moeller R.T."/>
            <person name="Jensen A.B."/>
            <person name="Noerskov-Lauritsen N."/>
        </authorList>
    </citation>
    <scope>NUCLEOTIDE SEQUENCE [LARGE SCALE GENOMIC DNA]</scope>
    <source>
        <strain evidence="4 7">PN_563</strain>
    </source>
</reference>
<dbReference type="Proteomes" id="UP000226080">
    <property type="component" value="Unassembled WGS sequence"/>
</dbReference>
<dbReference type="Proteomes" id="UP000323012">
    <property type="component" value="Unassembled WGS sequence"/>
</dbReference>
<dbReference type="AlphaFoldDB" id="A0A5D0ENA5"/>